<protein>
    <submittedName>
        <fullName evidence="2">Uncharacterized protein</fullName>
    </submittedName>
</protein>
<dbReference type="EMBL" id="NOWF01000003">
    <property type="protein sequence ID" value="OYD08480.1"/>
    <property type="molecule type" value="Genomic_DNA"/>
</dbReference>
<feature type="transmembrane region" description="Helical" evidence="1">
    <location>
        <begin position="81"/>
        <end position="106"/>
    </location>
</feature>
<dbReference type="AlphaFoldDB" id="A0A235B842"/>
<keyword evidence="3" id="KW-1185">Reference proteome</keyword>
<dbReference type="Proteomes" id="UP000215459">
    <property type="component" value="Unassembled WGS sequence"/>
</dbReference>
<proteinExistence type="predicted"/>
<dbReference type="OrthoDB" id="2814527at2"/>
<evidence type="ECO:0000256" key="1">
    <source>
        <dbReference type="SAM" id="Phobius"/>
    </source>
</evidence>
<feature type="transmembrane region" description="Helical" evidence="1">
    <location>
        <begin position="126"/>
        <end position="146"/>
    </location>
</feature>
<name>A0A235B842_9BACL</name>
<accession>A0A235B842</accession>
<organism evidence="2 3">
    <name type="scientific">Paludifilum halophilum</name>
    <dbReference type="NCBI Taxonomy" id="1642702"/>
    <lineage>
        <taxon>Bacteria</taxon>
        <taxon>Bacillati</taxon>
        <taxon>Bacillota</taxon>
        <taxon>Bacilli</taxon>
        <taxon>Bacillales</taxon>
        <taxon>Thermoactinomycetaceae</taxon>
        <taxon>Paludifilum</taxon>
    </lineage>
</organism>
<dbReference type="RefSeq" id="WP_094263785.1">
    <property type="nucleotide sequence ID" value="NZ_NOWF01000003.1"/>
</dbReference>
<evidence type="ECO:0000313" key="3">
    <source>
        <dbReference type="Proteomes" id="UP000215459"/>
    </source>
</evidence>
<evidence type="ECO:0000313" key="2">
    <source>
        <dbReference type="EMBL" id="OYD08480.1"/>
    </source>
</evidence>
<sequence length="313" mass="36934">MNWTWLGRQVLPEEVERTVRREYPDEEWREGWPYRRKNRGLYYYFLGRSSKAPVIIREDGRVVSEEEQARYRILSRGGESWSFLSIVRFIVAGVLGFFLSMVWLGLLAGIMGNAFENEIESEMSDGVAVVGLIHTLFLIPIIQHFLRPRHWNWLEIARKRWLFGVCLIVLFALTPLMVLAADSYTTYTKEEVIHSRFWGLGDRERVPWNDVERVFLSTKWSADELYLVFETELADGEKLLWETSFAEDGETFLQLHDAAAEKGVPMTVDWLQDEDLYYVNQSFGDEVRQFFYETAQYFEKEYPEEAEKRKENG</sequence>
<keyword evidence="1" id="KW-1133">Transmembrane helix</keyword>
<reference evidence="2 3" key="1">
    <citation type="submission" date="2017-07" db="EMBL/GenBank/DDBJ databases">
        <title>The genome sequence of Paludifilum halophilum highlights mechanisms for microbial adaptation to high salt environemnts.</title>
        <authorList>
            <person name="Belbahri L."/>
        </authorList>
    </citation>
    <scope>NUCLEOTIDE SEQUENCE [LARGE SCALE GENOMIC DNA]</scope>
    <source>
        <strain evidence="2 3">DSM 102817</strain>
    </source>
</reference>
<comment type="caution">
    <text evidence="2">The sequence shown here is derived from an EMBL/GenBank/DDBJ whole genome shotgun (WGS) entry which is preliminary data.</text>
</comment>
<gene>
    <name evidence="2" type="ORF">CHM34_06530</name>
</gene>
<keyword evidence="1" id="KW-0812">Transmembrane</keyword>
<feature type="transmembrane region" description="Helical" evidence="1">
    <location>
        <begin position="161"/>
        <end position="181"/>
    </location>
</feature>
<keyword evidence="1" id="KW-0472">Membrane</keyword>